<evidence type="ECO:0000259" key="11">
    <source>
        <dbReference type="PROSITE" id="PS50975"/>
    </source>
</evidence>
<keyword evidence="3 10" id="KW-0436">Ligase</keyword>
<feature type="binding site" evidence="10">
    <location>
        <position position="238"/>
    </location>
    <ligand>
        <name>5-amino-1-(5-phospho-beta-D-ribosyl)imidazole-4-carboxamide</name>
        <dbReference type="ChEBI" id="CHEBI:58475"/>
    </ligand>
</feature>
<dbReference type="PIRSF" id="PIRSF004602">
    <property type="entry name" value="ATPgrasp_PurP"/>
    <property type="match status" value="1"/>
</dbReference>
<dbReference type="GO" id="GO:0006189">
    <property type="term" value="P:'de novo' IMP biosynthetic process"/>
    <property type="evidence" value="ECO:0007669"/>
    <property type="project" value="UniProtKB-UniRule"/>
</dbReference>
<comment type="similarity">
    <text evidence="10">Belongs to the phosphohexose mutase family.</text>
</comment>
<keyword evidence="4" id="KW-0479">Metal-binding</keyword>
<comment type="cofactor">
    <cofactor evidence="2">
        <name>Mg(2+)</name>
        <dbReference type="ChEBI" id="CHEBI:18420"/>
    </cofactor>
</comment>
<dbReference type="PANTHER" id="PTHR38147">
    <property type="entry name" value="5-FORMAMINOIMIDAZOLE-4-CARBOXAMIDE-1-(BETA)-D-RIBOFURANOSYL 5'-MONOPHOSPHATE SYNTHETASE-RELATED"/>
    <property type="match status" value="1"/>
</dbReference>
<comment type="caution">
    <text evidence="12">The sequence shown here is derived from an EMBL/GenBank/DDBJ whole genome shotgun (WGS) entry which is preliminary data.</text>
</comment>
<feature type="binding site" evidence="10">
    <location>
        <position position="210"/>
    </location>
    <ligand>
        <name>ATP</name>
        <dbReference type="ChEBI" id="CHEBI:30616"/>
    </ligand>
</feature>
<dbReference type="SUPFAM" id="SSF52440">
    <property type="entry name" value="PreATP-grasp domain"/>
    <property type="match status" value="1"/>
</dbReference>
<evidence type="ECO:0000313" key="12">
    <source>
        <dbReference type="EMBL" id="HFK21234.1"/>
    </source>
</evidence>
<dbReference type="PROSITE" id="PS50975">
    <property type="entry name" value="ATP_GRASP"/>
    <property type="match status" value="1"/>
</dbReference>
<comment type="cofactor">
    <cofactor evidence="1">
        <name>Mn(2+)</name>
        <dbReference type="ChEBI" id="CHEBI:29035"/>
    </cofactor>
</comment>
<keyword evidence="8" id="KW-0460">Magnesium</keyword>
<dbReference type="EMBL" id="DSTX01000013">
    <property type="protein sequence ID" value="HFK21234.1"/>
    <property type="molecule type" value="Genomic_DNA"/>
</dbReference>
<feature type="binding site" evidence="10">
    <location>
        <position position="74"/>
    </location>
    <ligand>
        <name>5-amino-1-(5-phospho-beta-D-ribosyl)imidazole-4-carboxamide</name>
        <dbReference type="ChEBI" id="CHEBI:58475"/>
    </ligand>
</feature>
<comment type="pathway">
    <text evidence="10">Purine metabolism; IMP biosynthesis via de novo pathway; 5-formamido-1-(5-phospho-D-ribosyl)imidazole-4-carboxamide from 5-amino-1-(5-phospho-D-ribosyl)imidazole-4-carboxamide (formate route): step 1/1.</text>
</comment>
<dbReference type="InterPro" id="IPR013815">
    <property type="entry name" value="ATP_grasp_subdomain_1"/>
</dbReference>
<evidence type="ECO:0000256" key="10">
    <source>
        <dbReference type="HAMAP-Rule" id="MF_01163"/>
    </source>
</evidence>
<dbReference type="InterPro" id="IPR009720">
    <property type="entry name" value="IMP_biosynth_PurP_C"/>
</dbReference>
<evidence type="ECO:0000256" key="3">
    <source>
        <dbReference type="ARBA" id="ARBA00022598"/>
    </source>
</evidence>
<keyword evidence="7 10" id="KW-0067">ATP-binding</keyword>
<dbReference type="GO" id="GO:0000287">
    <property type="term" value="F:magnesium ion binding"/>
    <property type="evidence" value="ECO:0007669"/>
    <property type="project" value="InterPro"/>
</dbReference>
<dbReference type="UniPathway" id="UPA00074">
    <property type="reaction ID" value="UER00134"/>
</dbReference>
<accession>A0A7C3N8U4</accession>
<dbReference type="Pfam" id="PF06973">
    <property type="entry name" value="DUF1297"/>
    <property type="match status" value="1"/>
</dbReference>
<sequence>MATVGSHSALQILKGAKDEGFNTVLLCFKGRERLYDRYGVADSMIQIEGIEELLRADVQDKMLEQECILVPHGTLISGGGLIEFERNFRPKVFGNKYIFRWEYDRGLKDKLMKEAKLNVPRRINSYSDIDCPVIVKLPGAEGGRGYFIAKSPKDYEKKLSTMVRKGLIKKGDEEKVFIQEYIIGVTLYPHYFYSPIDDKLELMGCDRRYETSIDGLGRIGAQDQIDLDLTPTFRVIGNTPMVLRESLLLDVFESGEGFVKAAEKLVKPGAIGPFCLEMICDEAGKLYTFEFSGRIVAGTNLYISGSPYSDLIYDAPMSMGRRIAREVNKAVSKGALEKVTT</sequence>
<dbReference type="InterPro" id="IPR010672">
    <property type="entry name" value="IMP_biosynth_PurP_N"/>
</dbReference>
<gene>
    <name evidence="10" type="primary">purP</name>
    <name evidence="12" type="ORF">ENS19_08185</name>
</gene>
<dbReference type="SUPFAM" id="SSF56059">
    <property type="entry name" value="Glutathione synthetase ATP-binding domain-like"/>
    <property type="match status" value="1"/>
</dbReference>
<comment type="catalytic activity">
    <reaction evidence="10">
        <text>5-amino-1-(5-phospho-beta-D-ribosyl)imidazole-4-carboxamide + formate + ATP = 5-formamido-1-(5-phospho-D-ribosyl)imidazole-4-carboxamide + ADP + phosphate</text>
        <dbReference type="Rhea" id="RHEA:24836"/>
        <dbReference type="ChEBI" id="CHEBI:15740"/>
        <dbReference type="ChEBI" id="CHEBI:30616"/>
        <dbReference type="ChEBI" id="CHEBI:43474"/>
        <dbReference type="ChEBI" id="CHEBI:58467"/>
        <dbReference type="ChEBI" id="CHEBI:58475"/>
        <dbReference type="ChEBI" id="CHEBI:456216"/>
        <dbReference type="EC" id="6.3.4.23"/>
    </reaction>
</comment>
<keyword evidence="9" id="KW-0464">Manganese</keyword>
<dbReference type="GO" id="GO:0016879">
    <property type="term" value="F:ligase activity, forming carbon-nitrogen bonds"/>
    <property type="evidence" value="ECO:0007669"/>
    <property type="project" value="UniProtKB-UniRule"/>
</dbReference>
<name>A0A7C3N8U4_9CREN</name>
<dbReference type="Gene3D" id="3.40.50.20">
    <property type="match status" value="1"/>
</dbReference>
<dbReference type="Pfam" id="PF06849">
    <property type="entry name" value="DUF1246"/>
    <property type="match status" value="1"/>
</dbReference>
<dbReference type="InterPro" id="IPR016185">
    <property type="entry name" value="PreATP-grasp_dom_sf"/>
</dbReference>
<keyword evidence="5 10" id="KW-0547">Nucleotide-binding</keyword>
<keyword evidence="6 10" id="KW-0658">Purine biosynthesis</keyword>
<dbReference type="Gene3D" id="3.30.1490.20">
    <property type="entry name" value="ATP-grasp fold, A domain"/>
    <property type="match status" value="1"/>
</dbReference>
<evidence type="ECO:0000256" key="9">
    <source>
        <dbReference type="ARBA" id="ARBA00023211"/>
    </source>
</evidence>
<organism evidence="12">
    <name type="scientific">Candidatus Methanomethylicus mesodigestus</name>
    <dbReference type="NCBI Taxonomy" id="1867258"/>
    <lineage>
        <taxon>Archaea</taxon>
        <taxon>Thermoproteota</taxon>
        <taxon>Methanosuratincolia</taxon>
        <taxon>Candidatus Methanomethylicales</taxon>
        <taxon>Candidatus Methanomethylicaceae</taxon>
        <taxon>Candidatus Methanomethylicus</taxon>
    </lineage>
</organism>
<feature type="domain" description="ATP-grasp" evidence="11">
    <location>
        <begin position="104"/>
        <end position="317"/>
    </location>
</feature>
<evidence type="ECO:0000256" key="2">
    <source>
        <dbReference type="ARBA" id="ARBA00001946"/>
    </source>
</evidence>
<dbReference type="GO" id="GO:0005524">
    <property type="term" value="F:ATP binding"/>
    <property type="evidence" value="ECO:0007669"/>
    <property type="project" value="UniProtKB-UniRule"/>
</dbReference>
<evidence type="ECO:0000256" key="7">
    <source>
        <dbReference type="ARBA" id="ARBA00022840"/>
    </source>
</evidence>
<dbReference type="PANTHER" id="PTHR38147:SF2">
    <property type="entry name" value="5-FORMAMINOIMIDAZOLE-4-CARBOXAMIDE-1-(BETA)-D-RIBOFURANOSYL 5'-MONOPHOSPHATE SYNTHETASE"/>
    <property type="match status" value="1"/>
</dbReference>
<dbReference type="Gene3D" id="3.30.470.20">
    <property type="entry name" value="ATP-grasp fold, B domain"/>
    <property type="match status" value="1"/>
</dbReference>
<evidence type="ECO:0000256" key="4">
    <source>
        <dbReference type="ARBA" id="ARBA00022723"/>
    </source>
</evidence>
<protein>
    <recommendedName>
        <fullName evidence="10">5-formaminoimidazole-4-carboxamide-1-(beta)-D-ribofuranosyl 5'-monophosphate synthetase</fullName>
        <ecNumber evidence="10">6.3.4.23</ecNumber>
    </recommendedName>
    <alternativeName>
        <fullName evidence="10">5-aminoimidazole-4-carboxamide-1-beta-D-ribofuranosyl 5'-monophosphate--formate ligase</fullName>
    </alternativeName>
</protein>
<evidence type="ECO:0000256" key="1">
    <source>
        <dbReference type="ARBA" id="ARBA00001936"/>
    </source>
</evidence>
<reference evidence="12" key="1">
    <citation type="journal article" date="2020" name="mSystems">
        <title>Genome- and Community-Level Interaction Insights into Carbon Utilization and Element Cycling Functions of Hydrothermarchaeota in Hydrothermal Sediment.</title>
        <authorList>
            <person name="Zhou Z."/>
            <person name="Liu Y."/>
            <person name="Xu W."/>
            <person name="Pan J."/>
            <person name="Luo Z.H."/>
            <person name="Li M."/>
        </authorList>
    </citation>
    <scope>NUCLEOTIDE SEQUENCE [LARGE SCALE GENOMIC DNA]</scope>
    <source>
        <strain evidence="12">SpSt-468</strain>
    </source>
</reference>
<dbReference type="InterPro" id="IPR011761">
    <property type="entry name" value="ATP-grasp"/>
</dbReference>
<dbReference type="EC" id="6.3.4.23" evidence="10"/>
<comment type="function">
    <text evidence="10">Catalyzes the ATP- and formate-dependent formylation of 5-aminoimidazole-4-carboxamide-1-beta-d-ribofuranosyl 5'-monophosphate (AICAR) to 5-formaminoimidazole-4-carboxamide-1-beta-d-ribofuranosyl 5'-monophosphate (FAICAR) in the absence of folates.</text>
</comment>
<feature type="binding site" evidence="10">
    <location>
        <position position="7"/>
    </location>
    <ligand>
        <name>5-amino-1-(5-phospho-beta-D-ribosyl)imidazole-4-carboxamide</name>
        <dbReference type="ChEBI" id="CHEBI:58475"/>
    </ligand>
</feature>
<dbReference type="InterPro" id="IPR023656">
    <property type="entry name" value="IMP_biosynth_PurP"/>
</dbReference>
<dbReference type="HAMAP" id="MF_01163">
    <property type="entry name" value="IMP_biosynth_PurP"/>
    <property type="match status" value="1"/>
</dbReference>
<evidence type="ECO:0000256" key="6">
    <source>
        <dbReference type="ARBA" id="ARBA00022755"/>
    </source>
</evidence>
<evidence type="ECO:0000256" key="5">
    <source>
        <dbReference type="ARBA" id="ARBA00022741"/>
    </source>
</evidence>
<evidence type="ECO:0000256" key="8">
    <source>
        <dbReference type="ARBA" id="ARBA00022842"/>
    </source>
</evidence>
<proteinExistence type="inferred from homology"/>
<dbReference type="AlphaFoldDB" id="A0A7C3N8U4"/>